<dbReference type="EMBL" id="LATX01002242">
    <property type="protein sequence ID" value="KTB32304.1"/>
    <property type="molecule type" value="Genomic_DNA"/>
</dbReference>
<reference evidence="3 4" key="1">
    <citation type="submission" date="2015-12" db="EMBL/GenBank/DDBJ databases">
        <title>Draft genome sequence of Moniliophthora roreri, the causal agent of frosty pod rot of cacao.</title>
        <authorList>
            <person name="Aime M.C."/>
            <person name="Diaz-Valderrama J.R."/>
            <person name="Kijpornyongpan T."/>
            <person name="Phillips-Mora W."/>
        </authorList>
    </citation>
    <scope>NUCLEOTIDE SEQUENCE [LARGE SCALE GENOMIC DNA]</scope>
    <source>
        <strain evidence="3 4">MCA 2952</strain>
    </source>
</reference>
<feature type="signal peptide" evidence="2">
    <location>
        <begin position="1"/>
        <end position="20"/>
    </location>
</feature>
<evidence type="ECO:0000313" key="4">
    <source>
        <dbReference type="Proteomes" id="UP000054988"/>
    </source>
</evidence>
<keyword evidence="2" id="KW-0732">Signal</keyword>
<evidence type="ECO:0000256" key="2">
    <source>
        <dbReference type="SAM" id="SignalP"/>
    </source>
</evidence>
<organism evidence="3 4">
    <name type="scientific">Moniliophthora roreri</name>
    <name type="common">Frosty pod rot fungus</name>
    <name type="synonym">Monilia roreri</name>
    <dbReference type="NCBI Taxonomy" id="221103"/>
    <lineage>
        <taxon>Eukaryota</taxon>
        <taxon>Fungi</taxon>
        <taxon>Dikarya</taxon>
        <taxon>Basidiomycota</taxon>
        <taxon>Agaricomycotina</taxon>
        <taxon>Agaricomycetes</taxon>
        <taxon>Agaricomycetidae</taxon>
        <taxon>Agaricales</taxon>
        <taxon>Marasmiineae</taxon>
        <taxon>Marasmiaceae</taxon>
        <taxon>Moniliophthora</taxon>
    </lineage>
</organism>
<accession>A0A0W0F7J4</accession>
<dbReference type="Proteomes" id="UP000054988">
    <property type="component" value="Unassembled WGS sequence"/>
</dbReference>
<dbReference type="AlphaFoldDB" id="A0A0W0F7J4"/>
<evidence type="ECO:0000313" key="3">
    <source>
        <dbReference type="EMBL" id="KTB32304.1"/>
    </source>
</evidence>
<feature type="chain" id="PRO_5006901457" evidence="2">
    <location>
        <begin position="21"/>
        <end position="71"/>
    </location>
</feature>
<gene>
    <name evidence="3" type="ORF">WG66_15154</name>
</gene>
<comment type="caution">
    <text evidence="3">The sequence shown here is derived from an EMBL/GenBank/DDBJ whole genome shotgun (WGS) entry which is preliminary data.</text>
</comment>
<proteinExistence type="predicted"/>
<sequence length="71" mass="7179">MFFSKSSLAVVAAIVAAVQANDGFAFLNNTVTRPTRACGSKGGTSKAPSPTTVSTALAQPPPVFGPVVWNA</sequence>
<evidence type="ECO:0000256" key="1">
    <source>
        <dbReference type="SAM" id="MobiDB-lite"/>
    </source>
</evidence>
<name>A0A0W0F7J4_MONRR</name>
<protein>
    <submittedName>
        <fullName evidence="3">Uncharacterized protein</fullName>
    </submittedName>
</protein>
<feature type="compositionally biased region" description="Polar residues" evidence="1">
    <location>
        <begin position="46"/>
        <end position="56"/>
    </location>
</feature>
<feature type="region of interest" description="Disordered" evidence="1">
    <location>
        <begin position="37"/>
        <end position="56"/>
    </location>
</feature>